<reference evidence="2" key="1">
    <citation type="submission" date="2024-01" db="EMBL/GenBank/DDBJ databases">
        <authorList>
            <person name="Webb A."/>
        </authorList>
    </citation>
    <scope>NUCLEOTIDE SEQUENCE</scope>
    <source>
        <strain evidence="2">Pm1</strain>
    </source>
</reference>
<name>A0AAV1TTX9_9STRA</name>
<evidence type="ECO:0000256" key="1">
    <source>
        <dbReference type="SAM" id="MobiDB-lite"/>
    </source>
</evidence>
<protein>
    <submittedName>
        <fullName evidence="2">Uncharacterized protein</fullName>
    </submittedName>
</protein>
<organism evidence="2 3">
    <name type="scientific">Peronospora matthiolae</name>
    <dbReference type="NCBI Taxonomy" id="2874970"/>
    <lineage>
        <taxon>Eukaryota</taxon>
        <taxon>Sar</taxon>
        <taxon>Stramenopiles</taxon>
        <taxon>Oomycota</taxon>
        <taxon>Peronosporomycetes</taxon>
        <taxon>Peronosporales</taxon>
        <taxon>Peronosporaceae</taxon>
        <taxon>Peronospora</taxon>
    </lineage>
</organism>
<dbReference type="EMBL" id="CAKLBY020000092">
    <property type="protein sequence ID" value="CAK7925855.1"/>
    <property type="molecule type" value="Genomic_DNA"/>
</dbReference>
<comment type="caution">
    <text evidence="2">The sequence shown here is derived from an EMBL/GenBank/DDBJ whole genome shotgun (WGS) entry which is preliminary data.</text>
</comment>
<sequence>MDPCMGKLKRSCQETTSETNDQVRRLVGATSVGNKDIGSRTAPRGSIKDAERHRFQRANVAQDEDLDDYLFSVGREVAKSSNVWLADSGATQHMTSSKLDARSIHCRFMGYADHKKAF</sequence>
<dbReference type="AlphaFoldDB" id="A0AAV1TTX9"/>
<feature type="region of interest" description="Disordered" evidence="1">
    <location>
        <begin position="1"/>
        <end position="50"/>
    </location>
</feature>
<proteinExistence type="predicted"/>
<gene>
    <name evidence="2" type="ORF">PM001_LOCUS11005</name>
</gene>
<accession>A0AAV1TTX9</accession>
<evidence type="ECO:0000313" key="3">
    <source>
        <dbReference type="Proteomes" id="UP001162060"/>
    </source>
</evidence>
<dbReference type="Proteomes" id="UP001162060">
    <property type="component" value="Unassembled WGS sequence"/>
</dbReference>
<evidence type="ECO:0000313" key="2">
    <source>
        <dbReference type="EMBL" id="CAK7925855.1"/>
    </source>
</evidence>